<dbReference type="EMBL" id="MU266698">
    <property type="protein sequence ID" value="KAH7919075.1"/>
    <property type="molecule type" value="Genomic_DNA"/>
</dbReference>
<comment type="caution">
    <text evidence="1">The sequence shown here is derived from an EMBL/GenBank/DDBJ whole genome shotgun (WGS) entry which is preliminary data.</text>
</comment>
<organism evidence="1 2">
    <name type="scientific">Leucogyrophana mollusca</name>
    <dbReference type="NCBI Taxonomy" id="85980"/>
    <lineage>
        <taxon>Eukaryota</taxon>
        <taxon>Fungi</taxon>
        <taxon>Dikarya</taxon>
        <taxon>Basidiomycota</taxon>
        <taxon>Agaricomycotina</taxon>
        <taxon>Agaricomycetes</taxon>
        <taxon>Agaricomycetidae</taxon>
        <taxon>Boletales</taxon>
        <taxon>Boletales incertae sedis</taxon>
        <taxon>Leucogyrophana</taxon>
    </lineage>
</organism>
<proteinExistence type="predicted"/>
<accession>A0ACB8B081</accession>
<evidence type="ECO:0000313" key="1">
    <source>
        <dbReference type="EMBL" id="KAH7919075.1"/>
    </source>
</evidence>
<reference evidence="1" key="1">
    <citation type="journal article" date="2021" name="New Phytol.">
        <title>Evolutionary innovations through gain and loss of genes in the ectomycorrhizal Boletales.</title>
        <authorList>
            <person name="Wu G."/>
            <person name="Miyauchi S."/>
            <person name="Morin E."/>
            <person name="Kuo A."/>
            <person name="Drula E."/>
            <person name="Varga T."/>
            <person name="Kohler A."/>
            <person name="Feng B."/>
            <person name="Cao Y."/>
            <person name="Lipzen A."/>
            <person name="Daum C."/>
            <person name="Hundley H."/>
            <person name="Pangilinan J."/>
            <person name="Johnson J."/>
            <person name="Barry K."/>
            <person name="LaButti K."/>
            <person name="Ng V."/>
            <person name="Ahrendt S."/>
            <person name="Min B."/>
            <person name="Choi I.G."/>
            <person name="Park H."/>
            <person name="Plett J.M."/>
            <person name="Magnuson J."/>
            <person name="Spatafora J.W."/>
            <person name="Nagy L.G."/>
            <person name="Henrissat B."/>
            <person name="Grigoriev I.V."/>
            <person name="Yang Z.L."/>
            <person name="Xu J."/>
            <person name="Martin F.M."/>
        </authorList>
    </citation>
    <scope>NUCLEOTIDE SEQUENCE</scope>
    <source>
        <strain evidence="1">KUC20120723A-06</strain>
    </source>
</reference>
<keyword evidence="2" id="KW-1185">Reference proteome</keyword>
<gene>
    <name evidence="1" type="ORF">BV22DRAFT_1099890</name>
</gene>
<name>A0ACB8B081_9AGAM</name>
<protein>
    <submittedName>
        <fullName evidence="1">NAD(P)-binding protein</fullName>
    </submittedName>
</protein>
<sequence length="285" mass="30525">MSETTYKTFAVLGAGTVATPLIKELLAHNASVLVVTRPSARARVLPAGAKHVAIDYADIDALATAFRENNVEVVVSTINHDNLDAQPPTAEAAKKANVELYVPSEYGAPTAGHTEGLLGVKNRFAESLTAAGLPFARLYVGNFVDWIPYLFALSETGKLNIIGEGTTRGSFTAVSDITGFLAYVLTHLQPSQLHNATFRIEGDRKSLVELASLYGDKFPVARISAFPATVENGPLRTWLQSALNSGIASTGFDAVKGKDDEDLARSSNSLWPGHQWKSAKEVLDL</sequence>
<evidence type="ECO:0000313" key="2">
    <source>
        <dbReference type="Proteomes" id="UP000790709"/>
    </source>
</evidence>
<dbReference type="Proteomes" id="UP000790709">
    <property type="component" value="Unassembled WGS sequence"/>
</dbReference>